<dbReference type="STRING" id="190721.ACS15_0413"/>
<protein>
    <submittedName>
        <fullName evidence="1">Hydroxymyristoyl-ACP dehydratase</fullName>
    </submittedName>
</protein>
<dbReference type="SUPFAM" id="SSF54637">
    <property type="entry name" value="Thioesterase/thiol ester dehydrase-isomerase"/>
    <property type="match status" value="1"/>
</dbReference>
<dbReference type="Pfam" id="PF22817">
    <property type="entry name" value="ApeP-like"/>
    <property type="match status" value="1"/>
</dbReference>
<dbReference type="Proteomes" id="UP000078572">
    <property type="component" value="Chromosome 1"/>
</dbReference>
<dbReference type="InterPro" id="IPR016776">
    <property type="entry name" value="ApeP-like_dehydratase"/>
</dbReference>
<gene>
    <name evidence="1" type="ORF">A9Y76_01820</name>
</gene>
<dbReference type="GeneID" id="61524742"/>
<evidence type="ECO:0000313" key="1">
    <source>
        <dbReference type="EMBL" id="ANJ71295.1"/>
    </source>
</evidence>
<dbReference type="Gene3D" id="3.10.129.10">
    <property type="entry name" value="Hotdog Thioesterase"/>
    <property type="match status" value="1"/>
</dbReference>
<dbReference type="AlphaFoldDB" id="A0A191ZT44"/>
<dbReference type="InterPro" id="IPR029069">
    <property type="entry name" value="HotDog_dom_sf"/>
</dbReference>
<dbReference type="OrthoDB" id="9800188at2"/>
<dbReference type="RefSeq" id="WP_064801536.1">
    <property type="nucleotide sequence ID" value="NZ_CP016022.1"/>
</dbReference>
<sequence>MTLDAALSPPLDQSWIAARIPHSGAMCLLDTVLAWDDAHIHCTATSHRDPANPLRAHGRLAAVCGVEYAAQAMAVHGALLDVAHEIAQARPRAGFLASVRGVEAHVARLDTFDAPLDIEAERISGDGNNVLYRFTVRCAERTLLTGRAAVVLDASAV</sequence>
<evidence type="ECO:0000313" key="2">
    <source>
        <dbReference type="Proteomes" id="UP000078572"/>
    </source>
</evidence>
<name>A0A191ZT44_9RALS</name>
<reference evidence="2" key="1">
    <citation type="submission" date="2016-06" db="EMBL/GenBank/DDBJ databases">
        <authorList>
            <person name="Xu Y."/>
            <person name="Nagy A."/>
            <person name="Yan X."/>
            <person name="Kim S.W."/>
            <person name="Haley B."/>
            <person name="Liu N.T."/>
            <person name="Nou X."/>
        </authorList>
    </citation>
    <scope>NUCLEOTIDE SEQUENCE [LARGE SCALE GENOMIC DNA]</scope>
    <source>
        <strain evidence="2">ATCC 49129</strain>
    </source>
</reference>
<organism evidence="1 2">
    <name type="scientific">Ralstonia insidiosa</name>
    <dbReference type="NCBI Taxonomy" id="190721"/>
    <lineage>
        <taxon>Bacteria</taxon>
        <taxon>Pseudomonadati</taxon>
        <taxon>Pseudomonadota</taxon>
        <taxon>Betaproteobacteria</taxon>
        <taxon>Burkholderiales</taxon>
        <taxon>Burkholderiaceae</taxon>
        <taxon>Ralstonia</taxon>
    </lineage>
</organism>
<accession>A0A191ZT44</accession>
<proteinExistence type="predicted"/>
<dbReference type="CDD" id="cd01289">
    <property type="entry name" value="FabA_like"/>
    <property type="match status" value="1"/>
</dbReference>
<dbReference type="EMBL" id="CP016022">
    <property type="protein sequence ID" value="ANJ71295.1"/>
    <property type="molecule type" value="Genomic_DNA"/>
</dbReference>
<keyword evidence="2" id="KW-1185">Reference proteome</keyword>